<dbReference type="Pfam" id="PF08652">
    <property type="entry name" value="RAI1"/>
    <property type="match status" value="1"/>
</dbReference>
<keyword evidence="5" id="KW-0460">Magnesium</keyword>
<keyword evidence="5" id="KW-0378">Hydrolase</keyword>
<dbReference type="EC" id="3.6.1.-" evidence="5"/>
<comment type="subcellular location">
    <subcellularLocation>
        <location evidence="5">Nucleus</location>
    </subcellularLocation>
</comment>
<feature type="compositionally biased region" description="Basic and acidic residues" evidence="6">
    <location>
        <begin position="1"/>
        <end position="29"/>
    </location>
</feature>
<comment type="catalytic activity">
    <reaction evidence="4">
        <text>a 5'-end NAD(+)-phospho-ribonucleoside in snoRNA + H2O = a 5'-end phospho-ribonucleoside in snoRNA + NAD(+) + H(+)</text>
        <dbReference type="Rhea" id="RHEA:60892"/>
        <dbReference type="Rhea" id="RHEA-COMP:15699"/>
        <dbReference type="Rhea" id="RHEA-COMP:15700"/>
        <dbReference type="ChEBI" id="CHEBI:15377"/>
        <dbReference type="ChEBI" id="CHEBI:15378"/>
        <dbReference type="ChEBI" id="CHEBI:57540"/>
        <dbReference type="ChEBI" id="CHEBI:138282"/>
        <dbReference type="ChEBI" id="CHEBI:144029"/>
    </reaction>
    <physiologicalReaction direction="left-to-right" evidence="4">
        <dbReference type="Rhea" id="RHEA:60893"/>
    </physiologicalReaction>
</comment>
<comment type="caution">
    <text evidence="8">The sequence shown here is derived from an EMBL/GenBank/DDBJ whole genome shotgun (WGS) entry which is preliminary data.</text>
</comment>
<evidence type="ECO:0000256" key="4">
    <source>
        <dbReference type="ARBA" id="ARBA00049418"/>
    </source>
</evidence>
<comment type="function">
    <text evidence="5">Decapping enzyme for NAD-capped RNAs: specifically hydrolyzes the nicotinamide adenine dinucleotide (NAD) cap from a subset of RNAs by removing the entire NAD moiety from the 5'-end of an NAD-capped RNA.</text>
</comment>
<dbReference type="GO" id="GO:0000166">
    <property type="term" value="F:nucleotide binding"/>
    <property type="evidence" value="ECO:0007669"/>
    <property type="project" value="UniProtKB-KW"/>
</dbReference>
<dbReference type="AlphaFoldDB" id="A0A9W7TVG6"/>
<evidence type="ECO:0000256" key="2">
    <source>
        <dbReference type="ARBA" id="ARBA00024458"/>
    </source>
</evidence>
<comment type="similarity">
    <text evidence="1 5">Belongs to the DXO/Dom3Z family.</text>
</comment>
<dbReference type="InterPro" id="IPR013961">
    <property type="entry name" value="RAI1"/>
</dbReference>
<keyword evidence="5" id="KW-0539">Nucleus</keyword>
<comment type="catalytic activity">
    <reaction evidence="2">
        <text>a 5'-end FAD-phospho-ribonucleoside in mRNA + H2O = a 5'-end phospho-ribonucleoside in mRNA + FAD + H(+)</text>
        <dbReference type="Rhea" id="RHEA:67492"/>
        <dbReference type="Rhea" id="RHEA-COMP:15692"/>
        <dbReference type="Rhea" id="RHEA-COMP:17275"/>
        <dbReference type="ChEBI" id="CHEBI:15377"/>
        <dbReference type="ChEBI" id="CHEBI:15378"/>
        <dbReference type="ChEBI" id="CHEBI:57692"/>
        <dbReference type="ChEBI" id="CHEBI:138282"/>
        <dbReference type="ChEBI" id="CHEBI:172372"/>
    </reaction>
    <physiologicalReaction direction="left-to-right" evidence="2">
        <dbReference type="Rhea" id="RHEA:67493"/>
    </physiologicalReaction>
</comment>
<keyword evidence="5" id="KW-0479">Metal-binding</keyword>
<organism evidence="8 9">
    <name type="scientific">Triplophysa rosa</name>
    <name type="common">Cave loach</name>
    <dbReference type="NCBI Taxonomy" id="992332"/>
    <lineage>
        <taxon>Eukaryota</taxon>
        <taxon>Metazoa</taxon>
        <taxon>Chordata</taxon>
        <taxon>Craniata</taxon>
        <taxon>Vertebrata</taxon>
        <taxon>Euteleostomi</taxon>
        <taxon>Actinopterygii</taxon>
        <taxon>Neopterygii</taxon>
        <taxon>Teleostei</taxon>
        <taxon>Ostariophysi</taxon>
        <taxon>Cypriniformes</taxon>
        <taxon>Nemacheilidae</taxon>
        <taxon>Triplophysa</taxon>
    </lineage>
</organism>
<protein>
    <recommendedName>
        <fullName evidence="5">Decapping nuclease</fullName>
        <ecNumber evidence="5">3.6.1.-</ecNumber>
    </recommendedName>
</protein>
<dbReference type="GO" id="GO:0034353">
    <property type="term" value="F:mRNA 5'-diphosphatase activity"/>
    <property type="evidence" value="ECO:0007669"/>
    <property type="project" value="TreeGrafter"/>
</dbReference>
<gene>
    <name evidence="8" type="ORF">IRJ41_005242</name>
</gene>
<dbReference type="PANTHER" id="PTHR12395">
    <property type="entry name" value="DOM-3 RELATED"/>
    <property type="match status" value="1"/>
</dbReference>
<evidence type="ECO:0000256" key="5">
    <source>
        <dbReference type="RuleBase" id="RU367113"/>
    </source>
</evidence>
<reference evidence="8" key="1">
    <citation type="submission" date="2021-02" db="EMBL/GenBank/DDBJ databases">
        <title>Comparative genomics reveals that relaxation of natural selection precedes convergent phenotypic evolution of cavefish.</title>
        <authorList>
            <person name="Peng Z."/>
        </authorList>
    </citation>
    <scope>NUCLEOTIDE SEQUENCE</scope>
    <source>
        <tissue evidence="8">Muscle</tissue>
    </source>
</reference>
<evidence type="ECO:0000313" key="8">
    <source>
        <dbReference type="EMBL" id="KAI7803303.1"/>
    </source>
</evidence>
<proteinExistence type="inferred from homology"/>
<dbReference type="GO" id="GO:0110155">
    <property type="term" value="P:NAD-cap decapping"/>
    <property type="evidence" value="ECO:0007669"/>
    <property type="project" value="TreeGrafter"/>
</dbReference>
<keyword evidence="5" id="KW-0694">RNA-binding</keyword>
<keyword evidence="5" id="KW-0540">Nuclease</keyword>
<evidence type="ECO:0000256" key="3">
    <source>
        <dbReference type="ARBA" id="ARBA00024564"/>
    </source>
</evidence>
<evidence type="ECO:0000256" key="6">
    <source>
        <dbReference type="SAM" id="MobiDB-lite"/>
    </source>
</evidence>
<dbReference type="OrthoDB" id="5853397at2759"/>
<sequence length="404" mass="47295">MAEHYRRAPHRDHHESVYKRSREPSDDHNPHKRHGAAVTLATHRQMYERNFPLYKQPVEVGCFSLDSHRNFFNDHRQMRYYVQPRKRPEFNLRDGYTDRFIKRDDGVKERLDHLLKWILANRDQIQNRDKTSSSSRVLGVDFVTWRGHLTKVLTTPYETHEGWLLAASKFGGTIYISEVETEAARTDRESRSERQEEMMYWGYKFEQYTCADDVDGTPDPGGVVNTNEAFCTVVQTRLADHKLLFSGEVDCRVTDADAPPAPACYVELKTSAEICTPKQRSNFHRYKLLKWWAQSFLPGVPQIVAGLRDHDGVVVSMETIQTSKISQLIKKEFNCWKPTVCMNFCSDFLSFVKSVVEEDDPRLVYLFAWDPHRDVSYTVHRDSQYNFIPEWYVKELRSPSSSQH</sequence>
<evidence type="ECO:0000259" key="7">
    <source>
        <dbReference type="Pfam" id="PF08652"/>
    </source>
</evidence>
<dbReference type="GO" id="GO:0005829">
    <property type="term" value="C:cytosol"/>
    <property type="evidence" value="ECO:0007669"/>
    <property type="project" value="TreeGrafter"/>
</dbReference>
<comment type="catalytic activity">
    <reaction evidence="3">
        <text>a 5'-end CoA-ribonucleoside in mRNA + H2O = 3'-dephospho-CoA + a 5'-end phospho-ribonucleoside in mRNA + H(+)</text>
        <dbReference type="Rhea" id="RHEA:67496"/>
        <dbReference type="Rhea" id="RHEA-COMP:15692"/>
        <dbReference type="Rhea" id="RHEA-COMP:17276"/>
        <dbReference type="ChEBI" id="CHEBI:15377"/>
        <dbReference type="ChEBI" id="CHEBI:15378"/>
        <dbReference type="ChEBI" id="CHEBI:57328"/>
        <dbReference type="ChEBI" id="CHEBI:138282"/>
        <dbReference type="ChEBI" id="CHEBI:172371"/>
    </reaction>
    <physiologicalReaction direction="left-to-right" evidence="3">
        <dbReference type="Rhea" id="RHEA:67497"/>
    </physiologicalReaction>
</comment>
<dbReference type="GO" id="GO:0000956">
    <property type="term" value="P:nuclear-transcribed mRNA catabolic process"/>
    <property type="evidence" value="ECO:0007669"/>
    <property type="project" value="TreeGrafter"/>
</dbReference>
<dbReference type="GO" id="GO:0003723">
    <property type="term" value="F:RNA binding"/>
    <property type="evidence" value="ECO:0007669"/>
    <property type="project" value="UniProtKB-KW"/>
</dbReference>
<evidence type="ECO:0000256" key="1">
    <source>
        <dbReference type="ARBA" id="ARBA00006562"/>
    </source>
</evidence>
<dbReference type="GO" id="GO:0004518">
    <property type="term" value="F:nuclease activity"/>
    <property type="evidence" value="ECO:0007669"/>
    <property type="project" value="UniProtKB-KW"/>
</dbReference>
<dbReference type="GO" id="GO:0046872">
    <property type="term" value="F:metal ion binding"/>
    <property type="evidence" value="ECO:0007669"/>
    <property type="project" value="UniProtKB-KW"/>
</dbReference>
<dbReference type="GO" id="GO:0005634">
    <property type="term" value="C:nucleus"/>
    <property type="evidence" value="ECO:0007669"/>
    <property type="project" value="UniProtKB-SubCell"/>
</dbReference>
<accession>A0A9W7TVG6</accession>
<keyword evidence="5" id="KW-0547">Nucleotide-binding</keyword>
<dbReference type="InterPro" id="IPR039039">
    <property type="entry name" value="RAI1-like_fam"/>
</dbReference>
<feature type="region of interest" description="Disordered" evidence="6">
    <location>
        <begin position="1"/>
        <end position="34"/>
    </location>
</feature>
<dbReference type="Proteomes" id="UP001059041">
    <property type="component" value="Linkage Group LG11"/>
</dbReference>
<keyword evidence="9" id="KW-1185">Reference proteome</keyword>
<dbReference type="PANTHER" id="PTHR12395:SF9">
    <property type="entry name" value="DECAPPING AND EXORIBONUCLEASE PROTEIN"/>
    <property type="match status" value="1"/>
</dbReference>
<name>A0A9W7TVG6_TRIRA</name>
<evidence type="ECO:0000313" key="9">
    <source>
        <dbReference type="Proteomes" id="UP001059041"/>
    </source>
</evidence>
<dbReference type="EMBL" id="JAFHDT010000011">
    <property type="protein sequence ID" value="KAI7803303.1"/>
    <property type="molecule type" value="Genomic_DNA"/>
</dbReference>
<feature type="domain" description="RAI1-like" evidence="7">
    <location>
        <begin position="55"/>
        <end position="393"/>
    </location>
</feature>
<comment type="cofactor">
    <cofactor evidence="5">
        <name>Mg(2+)</name>
        <dbReference type="ChEBI" id="CHEBI:18420"/>
    </cofactor>
    <text evidence="5">Binds 2 magnesium ions.</text>
</comment>